<dbReference type="Proteomes" id="UP001202961">
    <property type="component" value="Unassembled WGS sequence"/>
</dbReference>
<proteinExistence type="predicted"/>
<dbReference type="EMBL" id="JAMQBK010000012">
    <property type="protein sequence ID" value="MCM2369638.1"/>
    <property type="molecule type" value="Genomic_DNA"/>
</dbReference>
<evidence type="ECO:0000313" key="1">
    <source>
        <dbReference type="EMBL" id="MCM2369638.1"/>
    </source>
</evidence>
<keyword evidence="2" id="KW-1185">Reference proteome</keyword>
<accession>A0ABT0TZH7</accession>
<gene>
    <name evidence="1" type="ORF">NB063_03270</name>
</gene>
<comment type="caution">
    <text evidence="1">The sequence shown here is derived from an EMBL/GenBank/DDBJ whole genome shotgun (WGS) entry which is preliminary data.</text>
</comment>
<sequence>MFKAPESMLSSHVAPGASQVTFAPFSFAWFARTEVTTSVAPDVERLDDVEAALGEALYRLEEDDLVGGREKLSLAIELVHSLRGGE</sequence>
<dbReference type="RefSeq" id="WP_250927309.1">
    <property type="nucleotide sequence ID" value="NZ_JAMQBK010000012.1"/>
</dbReference>
<protein>
    <submittedName>
        <fullName evidence="1">Uncharacterized protein</fullName>
    </submittedName>
</protein>
<evidence type="ECO:0000313" key="2">
    <source>
        <dbReference type="Proteomes" id="UP001202961"/>
    </source>
</evidence>
<organism evidence="1 2">
    <name type="scientific">Aporhodopirellula aestuarii</name>
    <dbReference type="NCBI Taxonomy" id="2950107"/>
    <lineage>
        <taxon>Bacteria</taxon>
        <taxon>Pseudomonadati</taxon>
        <taxon>Planctomycetota</taxon>
        <taxon>Planctomycetia</taxon>
        <taxon>Pirellulales</taxon>
        <taxon>Pirellulaceae</taxon>
        <taxon>Aporhodopirellula</taxon>
    </lineage>
</organism>
<reference evidence="1 2" key="1">
    <citation type="journal article" date="2022" name="Syst. Appl. Microbiol.">
        <title>Rhodopirellula aestuarii sp. nov., a novel member of the genus Rhodopirellula isolated from brackish sediments collected in the Tagus River estuary, Portugal.</title>
        <authorList>
            <person name="Vitorino I.R."/>
            <person name="Klimek D."/>
            <person name="Calusinska M."/>
            <person name="Lobo-da-Cunha A."/>
            <person name="Vasconcelos V."/>
            <person name="Lage O.M."/>
        </authorList>
    </citation>
    <scope>NUCLEOTIDE SEQUENCE [LARGE SCALE GENOMIC DNA]</scope>
    <source>
        <strain evidence="1 2">ICT_H3.1</strain>
    </source>
</reference>
<name>A0ABT0TZH7_9BACT</name>